<feature type="region of interest" description="Disordered" evidence="1">
    <location>
        <begin position="97"/>
        <end position="147"/>
    </location>
</feature>
<organism evidence="2 3">
    <name type="scientific">Cymbomonas tetramitiformis</name>
    <dbReference type="NCBI Taxonomy" id="36881"/>
    <lineage>
        <taxon>Eukaryota</taxon>
        <taxon>Viridiplantae</taxon>
        <taxon>Chlorophyta</taxon>
        <taxon>Pyramimonadophyceae</taxon>
        <taxon>Pyramimonadales</taxon>
        <taxon>Pyramimonadaceae</taxon>
        <taxon>Cymbomonas</taxon>
    </lineage>
</organism>
<accession>A0AAE0LF65</accession>
<dbReference type="EMBL" id="LGRX02003261">
    <property type="protein sequence ID" value="KAK3282529.1"/>
    <property type="molecule type" value="Genomic_DNA"/>
</dbReference>
<evidence type="ECO:0000313" key="2">
    <source>
        <dbReference type="EMBL" id="KAK3282529.1"/>
    </source>
</evidence>
<name>A0AAE0LF65_9CHLO</name>
<keyword evidence="3" id="KW-1185">Reference proteome</keyword>
<sequence>MNTKCTAPPVTLEHATHKDDVLGACIPSSLHTWVDGKQVGPLRLGCETPRLLLDKLHGKFARTLAAPAVCSGPAASAACADLAAIAARACKDLTTPAAREDLDAPAAREQLDAPEARMKKKNALADMDMLSARMDEHTLEPQDTEAS</sequence>
<proteinExistence type="predicted"/>
<dbReference type="Proteomes" id="UP001190700">
    <property type="component" value="Unassembled WGS sequence"/>
</dbReference>
<dbReference type="AlphaFoldDB" id="A0AAE0LF65"/>
<evidence type="ECO:0000256" key="1">
    <source>
        <dbReference type="SAM" id="MobiDB-lite"/>
    </source>
</evidence>
<protein>
    <submittedName>
        <fullName evidence="2">Uncharacterized protein</fullName>
    </submittedName>
</protein>
<gene>
    <name evidence="2" type="ORF">CYMTET_9736</name>
</gene>
<reference evidence="2 3" key="1">
    <citation type="journal article" date="2015" name="Genome Biol. Evol.">
        <title>Comparative Genomics of a Bacterivorous Green Alga Reveals Evolutionary Causalities and Consequences of Phago-Mixotrophic Mode of Nutrition.</title>
        <authorList>
            <person name="Burns J.A."/>
            <person name="Paasch A."/>
            <person name="Narechania A."/>
            <person name="Kim E."/>
        </authorList>
    </citation>
    <scope>NUCLEOTIDE SEQUENCE [LARGE SCALE GENOMIC DNA]</scope>
    <source>
        <strain evidence="2 3">PLY_AMNH</strain>
    </source>
</reference>
<evidence type="ECO:0000313" key="3">
    <source>
        <dbReference type="Proteomes" id="UP001190700"/>
    </source>
</evidence>
<comment type="caution">
    <text evidence="2">The sequence shown here is derived from an EMBL/GenBank/DDBJ whole genome shotgun (WGS) entry which is preliminary data.</text>
</comment>